<proteinExistence type="predicted"/>
<accession>R8W425</accession>
<keyword evidence="1" id="KW-0238">DNA-binding</keyword>
<dbReference type="EMBL" id="AQOB01000002">
    <property type="protein sequence ID" value="EOQ39608.1"/>
    <property type="molecule type" value="Genomic_DNA"/>
</dbReference>
<dbReference type="PANTHER" id="PTHR46558">
    <property type="entry name" value="TRACRIPTIONAL REGULATORY PROTEIN-RELATED-RELATED"/>
    <property type="match status" value="1"/>
</dbReference>
<evidence type="ECO:0000313" key="3">
    <source>
        <dbReference type="EMBL" id="EOQ39608.1"/>
    </source>
</evidence>
<organism evidence="3 4">
    <name type="scientific">Butyricicoccus pullicaecorum 1.2</name>
    <dbReference type="NCBI Taxonomy" id="1203606"/>
    <lineage>
        <taxon>Bacteria</taxon>
        <taxon>Bacillati</taxon>
        <taxon>Bacillota</taxon>
        <taxon>Clostridia</taxon>
        <taxon>Eubacteriales</taxon>
        <taxon>Butyricicoccaceae</taxon>
        <taxon>Butyricicoccus</taxon>
    </lineage>
</organism>
<dbReference type="OrthoDB" id="9811208at2"/>
<evidence type="ECO:0000256" key="1">
    <source>
        <dbReference type="ARBA" id="ARBA00023125"/>
    </source>
</evidence>
<protein>
    <recommendedName>
        <fullName evidence="2">HTH cro/C1-type domain-containing protein</fullName>
    </recommendedName>
</protein>
<comment type="caution">
    <text evidence="3">The sequence shown here is derived from an EMBL/GenBank/DDBJ whole genome shotgun (WGS) entry which is preliminary data.</text>
</comment>
<dbReference type="PANTHER" id="PTHR46558:SF4">
    <property type="entry name" value="DNA-BIDING PHAGE PROTEIN"/>
    <property type="match status" value="1"/>
</dbReference>
<dbReference type="InterPro" id="IPR001387">
    <property type="entry name" value="Cro/C1-type_HTH"/>
</dbReference>
<keyword evidence="4" id="KW-1185">Reference proteome</keyword>
<dbReference type="RefSeq" id="WP_016146511.1">
    <property type="nucleotide sequence ID" value="NZ_KB976103.1"/>
</dbReference>
<dbReference type="GO" id="GO:0003677">
    <property type="term" value="F:DNA binding"/>
    <property type="evidence" value="ECO:0007669"/>
    <property type="project" value="UniProtKB-KW"/>
</dbReference>
<feature type="domain" description="HTH cro/C1-type" evidence="2">
    <location>
        <begin position="92"/>
        <end position="146"/>
    </location>
</feature>
<dbReference type="Gene3D" id="1.10.260.40">
    <property type="entry name" value="lambda repressor-like DNA-binding domains"/>
    <property type="match status" value="2"/>
</dbReference>
<gene>
    <name evidence="3" type="ORF">HMPREF1526_00302</name>
</gene>
<name>R8W425_9FIRM</name>
<reference evidence="3 4" key="1">
    <citation type="submission" date="2013-01" db="EMBL/GenBank/DDBJ databases">
        <title>The Genome Sequence of Butyricicoccus pullicaecorum 1.2.</title>
        <authorList>
            <consortium name="The Broad Institute Genome Sequencing Platform"/>
            <person name="Earl A."/>
            <person name="Ward D."/>
            <person name="Feldgarden M."/>
            <person name="Gevers D."/>
            <person name="Van Immerseel F."/>
            <person name="Eeckhaut V."/>
            <person name="Walker B."/>
            <person name="Young S.K."/>
            <person name="Zeng Q."/>
            <person name="Gargeya S."/>
            <person name="Fitzgerald M."/>
            <person name="Haas B."/>
            <person name="Abouelleil A."/>
            <person name="Alvarado L."/>
            <person name="Arachchi H.M."/>
            <person name="Berlin A.M."/>
            <person name="Chapman S.B."/>
            <person name="Dewar J."/>
            <person name="Goldberg J."/>
            <person name="Griggs A."/>
            <person name="Gujja S."/>
            <person name="Hansen M."/>
            <person name="Howarth C."/>
            <person name="Imamovic A."/>
            <person name="Larimer J."/>
            <person name="McCowan C."/>
            <person name="Murphy C."/>
            <person name="Neiman D."/>
            <person name="Pearson M."/>
            <person name="Priest M."/>
            <person name="Roberts A."/>
            <person name="Saif S."/>
            <person name="Shea T."/>
            <person name="Sisk P."/>
            <person name="Sykes S."/>
            <person name="Wortman J."/>
            <person name="Nusbaum C."/>
            <person name="Birren B."/>
        </authorList>
    </citation>
    <scope>NUCLEOTIDE SEQUENCE [LARGE SCALE GENOMIC DNA]</scope>
    <source>
        <strain evidence="3 4">1.2</strain>
    </source>
</reference>
<sequence length="222" mass="25440">MTLVEKIKNMCSERGETLASLERKMDFGNGTIRKWDNTIPSGDKLAKVANFFQVSVDYLLGKTSFKNMQDFLETPHDNSSSCDTKLLYGRTIKQIREDLNISAQKMSCDLALTEEDLINLESGLYPVRYKLAEKIASYLNIKIDEIYHSPYKPANMDLKCNDEASQLHQNNNHDVEVENDNNIKLLARHLEKIPGQQRTRLIENFHDAIDIYLDAIGIPKED</sequence>
<dbReference type="InterPro" id="IPR010982">
    <property type="entry name" value="Lambda_DNA-bd_dom_sf"/>
</dbReference>
<dbReference type="HOGENOM" id="CLU_1068976_0_0_9"/>
<dbReference type="PROSITE" id="PS50943">
    <property type="entry name" value="HTH_CROC1"/>
    <property type="match status" value="2"/>
</dbReference>
<dbReference type="AlphaFoldDB" id="R8W425"/>
<dbReference type="CDD" id="cd00093">
    <property type="entry name" value="HTH_XRE"/>
    <property type="match status" value="2"/>
</dbReference>
<dbReference type="SMART" id="SM00530">
    <property type="entry name" value="HTH_XRE"/>
    <property type="match status" value="2"/>
</dbReference>
<evidence type="ECO:0000259" key="2">
    <source>
        <dbReference type="PROSITE" id="PS50943"/>
    </source>
</evidence>
<evidence type="ECO:0000313" key="4">
    <source>
        <dbReference type="Proteomes" id="UP000013981"/>
    </source>
</evidence>
<feature type="domain" description="HTH cro/C1-type" evidence="2">
    <location>
        <begin position="7"/>
        <end position="59"/>
    </location>
</feature>
<dbReference type="eggNOG" id="COG1396">
    <property type="taxonomic scope" value="Bacteria"/>
</dbReference>
<dbReference type="Proteomes" id="UP000013981">
    <property type="component" value="Unassembled WGS sequence"/>
</dbReference>
<dbReference type="SUPFAM" id="SSF47413">
    <property type="entry name" value="lambda repressor-like DNA-binding domains"/>
    <property type="match status" value="2"/>
</dbReference>